<evidence type="ECO:0000313" key="1">
    <source>
        <dbReference type="EMBL" id="CAD2222206.1"/>
    </source>
</evidence>
<organism evidence="1 2">
    <name type="scientific">Angomonas deanei</name>
    <dbReference type="NCBI Taxonomy" id="59799"/>
    <lineage>
        <taxon>Eukaryota</taxon>
        <taxon>Discoba</taxon>
        <taxon>Euglenozoa</taxon>
        <taxon>Kinetoplastea</taxon>
        <taxon>Metakinetoplastina</taxon>
        <taxon>Trypanosomatida</taxon>
        <taxon>Trypanosomatidae</taxon>
        <taxon>Strigomonadinae</taxon>
        <taxon>Angomonas</taxon>
    </lineage>
</organism>
<evidence type="ECO:0000313" key="2">
    <source>
        <dbReference type="Proteomes" id="UP000515908"/>
    </source>
</evidence>
<keyword evidence="2" id="KW-1185">Reference proteome</keyword>
<dbReference type="EMBL" id="LR877169">
    <property type="protein sequence ID" value="CAD2222206.1"/>
    <property type="molecule type" value="Genomic_DNA"/>
</dbReference>
<dbReference type="Proteomes" id="UP000515908">
    <property type="component" value="Chromosome 25"/>
</dbReference>
<accession>A0A7G2CQV4</accession>
<gene>
    <name evidence="1" type="ORF">ADEAN_000974600</name>
</gene>
<name>A0A7G2CQV4_9TRYP</name>
<protein>
    <recommendedName>
        <fullName evidence="3">Archaic Translocase of outer membrane 14 kDa subunit</fullName>
    </recommendedName>
</protein>
<dbReference type="OrthoDB" id="270989at2759"/>
<sequence>MSAILDKAPTPVTKTIQIGVTAAKSSYTWIQERLWPICSCGIVLTVFHMIAAAQEKQIMADHFYGKSFGEKAVAEESYTDAIVADSKKFFHEEVTVAVKENVWHLSDGAFSREYNDRYGK</sequence>
<evidence type="ECO:0008006" key="3">
    <source>
        <dbReference type="Google" id="ProtNLM"/>
    </source>
</evidence>
<dbReference type="AlphaFoldDB" id="A0A7G2CQV4"/>
<proteinExistence type="predicted"/>
<dbReference type="VEuPathDB" id="TriTrypDB:ADEAN_000974600"/>
<reference evidence="1 2" key="1">
    <citation type="submission" date="2020-08" db="EMBL/GenBank/DDBJ databases">
        <authorList>
            <person name="Newling K."/>
            <person name="Davey J."/>
            <person name="Forrester S."/>
        </authorList>
    </citation>
    <scope>NUCLEOTIDE SEQUENCE [LARGE SCALE GENOMIC DNA]</scope>
    <source>
        <strain evidence="2">Crithidia deanei Carvalho (ATCC PRA-265)</strain>
    </source>
</reference>